<sequence>MKNYERPQIFCQEDLCEGVYLASGDEVCKSIYIHETWHKPNHGAYQGTNLEIRGCEGCPADNGEFCTLTKGYKTGDKDYRPTWERNGESPDKMTW</sequence>
<dbReference type="Proteomes" id="UP000478483">
    <property type="component" value="Unassembled WGS sequence"/>
</dbReference>
<evidence type="ECO:0000313" key="2">
    <source>
        <dbReference type="Proteomes" id="UP000478483"/>
    </source>
</evidence>
<protein>
    <submittedName>
        <fullName evidence="1">Uncharacterized protein</fullName>
    </submittedName>
</protein>
<name>A0A6L6L8S1_9FIRM</name>
<dbReference type="AlphaFoldDB" id="A0A6L6L8S1"/>
<reference evidence="1 2" key="1">
    <citation type="journal article" date="2019" name="Nat. Med.">
        <title>A library of human gut bacterial isolates paired with longitudinal multiomics data enables mechanistic microbiome research.</title>
        <authorList>
            <person name="Poyet M."/>
            <person name="Groussin M."/>
            <person name="Gibbons S.M."/>
            <person name="Avila-Pacheco J."/>
            <person name="Jiang X."/>
            <person name="Kearney S.M."/>
            <person name="Perrotta A.R."/>
            <person name="Berdy B."/>
            <person name="Zhao S."/>
            <person name="Lieberman T.D."/>
            <person name="Swanson P.K."/>
            <person name="Smith M."/>
            <person name="Roesemann S."/>
            <person name="Alexander J.E."/>
            <person name="Rich S.A."/>
            <person name="Livny J."/>
            <person name="Vlamakis H."/>
            <person name="Clish C."/>
            <person name="Bullock K."/>
            <person name="Deik A."/>
            <person name="Scott J."/>
            <person name="Pierce K.A."/>
            <person name="Xavier R.J."/>
            <person name="Alm E.J."/>
        </authorList>
    </citation>
    <scope>NUCLEOTIDE SEQUENCE [LARGE SCALE GENOMIC DNA]</scope>
    <source>
        <strain evidence="1 2">BIOML-A1</strain>
    </source>
</reference>
<proteinExistence type="predicted"/>
<evidence type="ECO:0000313" key="1">
    <source>
        <dbReference type="EMBL" id="MTR86317.1"/>
    </source>
</evidence>
<dbReference type="EMBL" id="WNAJ01000020">
    <property type="protein sequence ID" value="MTR86317.1"/>
    <property type="molecule type" value="Genomic_DNA"/>
</dbReference>
<accession>A0A6L6L8S1</accession>
<dbReference type="RefSeq" id="WP_118413132.1">
    <property type="nucleotide sequence ID" value="NZ_QRPI01000016.1"/>
</dbReference>
<gene>
    <name evidence="1" type="ORF">GMD50_14995</name>
</gene>
<comment type="caution">
    <text evidence="1">The sequence shown here is derived from an EMBL/GenBank/DDBJ whole genome shotgun (WGS) entry which is preliminary data.</text>
</comment>
<organism evidence="1 2">
    <name type="scientific">Roseburia intestinalis</name>
    <dbReference type="NCBI Taxonomy" id="166486"/>
    <lineage>
        <taxon>Bacteria</taxon>
        <taxon>Bacillati</taxon>
        <taxon>Bacillota</taxon>
        <taxon>Clostridia</taxon>
        <taxon>Lachnospirales</taxon>
        <taxon>Lachnospiraceae</taxon>
        <taxon>Roseburia</taxon>
    </lineage>
</organism>